<dbReference type="PRINTS" id="PR01950">
    <property type="entry name" value="LANCSUPER"/>
</dbReference>
<dbReference type="Proteomes" id="UP000256491">
    <property type="component" value="Unassembled WGS sequence"/>
</dbReference>
<keyword evidence="2" id="KW-1185">Reference proteome</keyword>
<organism evidence="1 2">
    <name type="scientific">Chryseobacterium rhizosphaerae</name>
    <dbReference type="NCBI Taxonomy" id="395937"/>
    <lineage>
        <taxon>Bacteria</taxon>
        <taxon>Pseudomonadati</taxon>
        <taxon>Bacteroidota</taxon>
        <taxon>Flavobacteriia</taxon>
        <taxon>Flavobacteriales</taxon>
        <taxon>Weeksellaceae</taxon>
        <taxon>Chryseobacterium group</taxon>
        <taxon>Chryseobacterium</taxon>
    </lineage>
</organism>
<dbReference type="Pfam" id="PF05147">
    <property type="entry name" value="LANC_like"/>
    <property type="match status" value="1"/>
</dbReference>
<dbReference type="Gene3D" id="1.50.10.20">
    <property type="match status" value="1"/>
</dbReference>
<dbReference type="InterPro" id="IPR033889">
    <property type="entry name" value="LanC"/>
</dbReference>
<dbReference type="PANTHER" id="PTHR12736:SF7">
    <property type="entry name" value="LANC-LIKE PROTEIN 3"/>
    <property type="match status" value="1"/>
</dbReference>
<evidence type="ECO:0008006" key="3">
    <source>
        <dbReference type="Google" id="ProtNLM"/>
    </source>
</evidence>
<dbReference type="InterPro" id="IPR007822">
    <property type="entry name" value="LANC-like"/>
</dbReference>
<dbReference type="CDD" id="cd04793">
    <property type="entry name" value="LanC"/>
    <property type="match status" value="1"/>
</dbReference>
<comment type="caution">
    <text evidence="1">The sequence shown here is derived from an EMBL/GenBank/DDBJ whole genome shotgun (WGS) entry which is preliminary data.</text>
</comment>
<gene>
    <name evidence="1" type="ORF">DRF57_01630</name>
</gene>
<protein>
    <recommendedName>
        <fullName evidence="3">Lanthionine synthetase</fullName>
    </recommendedName>
</protein>
<dbReference type="SMART" id="SM01260">
    <property type="entry name" value="LANC_like"/>
    <property type="match status" value="1"/>
</dbReference>
<dbReference type="PRINTS" id="PR01955">
    <property type="entry name" value="LANCFRANKIA"/>
</dbReference>
<sequence length="425" mass="49171">MVSLIINNYIVLDKNNFTVNTILLNCAENKLKEISSVIIENEFYNKNIGVLGGISGIPIFLFYYSKYCNDPLYSERGQKYVEYIIDVVNSGTMLPTFCNGMSGAIWTIDFLKKNKFIDFNIDKNIKSFDEYFYEVMIQEINQGNYDFLHGALGYGYYFLERYNNTGNEKLKKKYLEYILIFIEKLELISVSKGEDTYWEYVNPLEYEKQINFGLAHGIPSILSFLTRVLESKINSLLAKQLSYKLLMIILKYSNNENVSVFPSKVRLENINDLNKDDDNMSRLAWCYGDLGVVNSLYRANMILKLEKIDKICFDIMIRTSLRRLYNESMVNDAGVCHGSFGISLLFKRFYELSGIEAMKDAYIFWLEDGLNRSNFQDGFAGFKAYNGGDYKNETNILNGITGIGLTLITFMSKKKTLWDRCLLIQ</sequence>
<proteinExistence type="predicted"/>
<evidence type="ECO:0000313" key="1">
    <source>
        <dbReference type="EMBL" id="REC79003.1"/>
    </source>
</evidence>
<dbReference type="EMBL" id="QNUF01000001">
    <property type="protein sequence ID" value="REC79003.1"/>
    <property type="molecule type" value="Genomic_DNA"/>
</dbReference>
<reference evidence="1 2" key="1">
    <citation type="journal article" date="2010" name="Syst. Appl. Microbiol.">
        <title>Four new species of Chryseobacterium from the rhizosphere of coastal sand dune plants, Chryseobacterium elymi sp. nov., Chryseobacterium hagamense sp. nov., Chryseobacterium lathyri sp. nov. and Chryseobacterium rhizosphaerae sp. nov.</title>
        <authorList>
            <person name="Cho S.H."/>
            <person name="Lee K.S."/>
            <person name="Shin D.S."/>
            <person name="Han J.H."/>
            <person name="Park K.S."/>
            <person name="Lee C.H."/>
            <person name="Park K.H."/>
            <person name="Kim S.B."/>
        </authorList>
    </citation>
    <scope>NUCLEOTIDE SEQUENCE [LARGE SCALE GENOMIC DNA]</scope>
    <source>
        <strain evidence="1 2">KCTC 22548</strain>
    </source>
</reference>
<dbReference type="SUPFAM" id="SSF158745">
    <property type="entry name" value="LanC-like"/>
    <property type="match status" value="1"/>
</dbReference>
<dbReference type="PANTHER" id="PTHR12736">
    <property type="entry name" value="LANC-LIKE PROTEIN"/>
    <property type="match status" value="1"/>
</dbReference>
<accession>A0ABX9IRG8</accession>
<evidence type="ECO:0000313" key="2">
    <source>
        <dbReference type="Proteomes" id="UP000256491"/>
    </source>
</evidence>
<name>A0ABX9IRG8_9FLAO</name>